<dbReference type="AlphaFoldDB" id="A0A1H4MAI9"/>
<keyword evidence="3" id="KW-1003">Cell membrane</keyword>
<dbReference type="PROSITE" id="PS50850">
    <property type="entry name" value="MFS"/>
    <property type="match status" value="1"/>
</dbReference>
<proteinExistence type="predicted"/>
<dbReference type="GO" id="GO:0022857">
    <property type="term" value="F:transmembrane transporter activity"/>
    <property type="evidence" value="ECO:0007669"/>
    <property type="project" value="InterPro"/>
</dbReference>
<feature type="transmembrane region" description="Helical" evidence="7">
    <location>
        <begin position="420"/>
        <end position="439"/>
    </location>
</feature>
<dbReference type="PROSITE" id="PS00217">
    <property type="entry name" value="SUGAR_TRANSPORT_2"/>
    <property type="match status" value="1"/>
</dbReference>
<evidence type="ECO:0000259" key="8">
    <source>
        <dbReference type="PROSITE" id="PS50850"/>
    </source>
</evidence>
<dbReference type="PANTHER" id="PTHR43045:SF1">
    <property type="entry name" value="SHIKIMATE TRANSPORTER"/>
    <property type="match status" value="1"/>
</dbReference>
<keyword evidence="2" id="KW-0813">Transport</keyword>
<dbReference type="RefSeq" id="WP_093461316.1">
    <property type="nucleotide sequence ID" value="NZ_FNST01000002.1"/>
</dbReference>
<feature type="transmembrane region" description="Helical" evidence="7">
    <location>
        <begin position="325"/>
        <end position="344"/>
    </location>
</feature>
<dbReference type="PANTHER" id="PTHR43045">
    <property type="entry name" value="SHIKIMATE TRANSPORTER"/>
    <property type="match status" value="1"/>
</dbReference>
<reference evidence="10" key="1">
    <citation type="submission" date="2016-10" db="EMBL/GenBank/DDBJ databases">
        <authorList>
            <person name="Varghese N."/>
            <person name="Submissions S."/>
        </authorList>
    </citation>
    <scope>NUCLEOTIDE SEQUENCE [LARGE SCALE GENOMIC DNA]</scope>
    <source>
        <strain evidence="10">DSM 40318</strain>
    </source>
</reference>
<organism evidence="9 10">
    <name type="scientific">Streptomyces melanosporofaciens</name>
    <dbReference type="NCBI Taxonomy" id="67327"/>
    <lineage>
        <taxon>Bacteria</taxon>
        <taxon>Bacillati</taxon>
        <taxon>Actinomycetota</taxon>
        <taxon>Actinomycetes</taxon>
        <taxon>Kitasatosporales</taxon>
        <taxon>Streptomycetaceae</taxon>
        <taxon>Streptomyces</taxon>
        <taxon>Streptomyces violaceusniger group</taxon>
    </lineage>
</organism>
<evidence type="ECO:0000256" key="7">
    <source>
        <dbReference type="SAM" id="Phobius"/>
    </source>
</evidence>
<feature type="transmembrane region" description="Helical" evidence="7">
    <location>
        <begin position="294"/>
        <end position="313"/>
    </location>
</feature>
<dbReference type="InterPro" id="IPR005828">
    <property type="entry name" value="MFS_sugar_transport-like"/>
</dbReference>
<dbReference type="CDD" id="cd17369">
    <property type="entry name" value="MFS_ShiA_like"/>
    <property type="match status" value="1"/>
</dbReference>
<comment type="subcellular location">
    <subcellularLocation>
        <location evidence="1">Cell membrane</location>
        <topology evidence="1">Multi-pass membrane protein</topology>
    </subcellularLocation>
</comment>
<keyword evidence="9" id="KW-0762">Sugar transport</keyword>
<feature type="transmembrane region" description="Helical" evidence="7">
    <location>
        <begin position="261"/>
        <end position="282"/>
    </location>
</feature>
<dbReference type="GO" id="GO:0005886">
    <property type="term" value="C:plasma membrane"/>
    <property type="evidence" value="ECO:0007669"/>
    <property type="project" value="UniProtKB-SubCell"/>
</dbReference>
<feature type="transmembrane region" description="Helical" evidence="7">
    <location>
        <begin position="390"/>
        <end position="414"/>
    </location>
</feature>
<accession>A0A1H4MAI9</accession>
<feature type="transmembrane region" description="Helical" evidence="7">
    <location>
        <begin position="156"/>
        <end position="179"/>
    </location>
</feature>
<dbReference type="Gene3D" id="1.20.1250.20">
    <property type="entry name" value="MFS general substrate transporter like domains"/>
    <property type="match status" value="1"/>
</dbReference>
<keyword evidence="4 7" id="KW-0812">Transmembrane</keyword>
<dbReference type="InterPro" id="IPR036259">
    <property type="entry name" value="MFS_trans_sf"/>
</dbReference>
<evidence type="ECO:0000256" key="5">
    <source>
        <dbReference type="ARBA" id="ARBA00022989"/>
    </source>
</evidence>
<dbReference type="InterPro" id="IPR005829">
    <property type="entry name" value="Sugar_transporter_CS"/>
</dbReference>
<evidence type="ECO:0000256" key="3">
    <source>
        <dbReference type="ARBA" id="ARBA00022475"/>
    </source>
</evidence>
<feature type="transmembrane region" description="Helical" evidence="7">
    <location>
        <begin position="115"/>
        <end position="135"/>
    </location>
</feature>
<feature type="domain" description="Major facilitator superfamily (MFS) profile" evidence="8">
    <location>
        <begin position="18"/>
        <end position="443"/>
    </location>
</feature>
<dbReference type="Proteomes" id="UP000198609">
    <property type="component" value="Unassembled WGS sequence"/>
</dbReference>
<feature type="transmembrane region" description="Helical" evidence="7">
    <location>
        <begin position="91"/>
        <end position="109"/>
    </location>
</feature>
<keyword evidence="6 7" id="KW-0472">Membrane</keyword>
<protein>
    <submittedName>
        <fullName evidence="9">Sugar transporter</fullName>
    </submittedName>
</protein>
<keyword evidence="5 7" id="KW-1133">Transmembrane helix</keyword>
<evidence type="ECO:0000256" key="6">
    <source>
        <dbReference type="ARBA" id="ARBA00023136"/>
    </source>
</evidence>
<evidence type="ECO:0000256" key="1">
    <source>
        <dbReference type="ARBA" id="ARBA00004651"/>
    </source>
</evidence>
<dbReference type="SUPFAM" id="SSF103473">
    <property type="entry name" value="MFS general substrate transporter"/>
    <property type="match status" value="1"/>
</dbReference>
<dbReference type="EMBL" id="FNST01000002">
    <property type="protein sequence ID" value="SEB79525.1"/>
    <property type="molecule type" value="Genomic_DNA"/>
</dbReference>
<feature type="transmembrane region" description="Helical" evidence="7">
    <location>
        <begin position="350"/>
        <end position="369"/>
    </location>
</feature>
<evidence type="ECO:0000313" key="10">
    <source>
        <dbReference type="Proteomes" id="UP000198609"/>
    </source>
</evidence>
<name>A0A1H4MAI9_STRMJ</name>
<sequence>MTHTGSSATRRPVFQPKVALAAVFGTTVEWYDFALYGTAAALVFNKVYFPDSDPLVGTVLAYGTFAIGFLARPLGGAYFGERGDTQGRKGVLVATLLMMGLATTAIGLLPTHAQIGVAAPVLLTLLRFVQGFAAGGEKTGALIILFENAPPKWRGLLTSLPAIGTGTGTLLSTGAFALTTGLLSEDAFLDWGWRIPFLLSAGLTFFGLWVRRSLPETAEFQQVQQVRQARPAAATAPRPLRQRIAESRCVAAWRRYPKEMLIVIGAGAAENAGYYVFGTFSVTYAEDRGLSTSALLSGISLVAAVKLVTVPAFGALSDRIGRRPVSIGGALVLLAAAWPFFTVIDSGHTWGIWLALFITLGIGQSAVLGSQPAFFAELFDTTVRFSAVGIANNIGTVLTGGLAPMLASALLLWFDHSVTGVVVFIALMSALTVVTVALARETRGAAEPSEETAARKQDVRTAP</sequence>
<gene>
    <name evidence="9" type="ORF">SAMN04490356_1709</name>
</gene>
<evidence type="ECO:0000313" key="9">
    <source>
        <dbReference type="EMBL" id="SEB79525.1"/>
    </source>
</evidence>
<feature type="transmembrane region" description="Helical" evidence="7">
    <location>
        <begin position="59"/>
        <end position="79"/>
    </location>
</feature>
<keyword evidence="10" id="KW-1185">Reference proteome</keyword>
<evidence type="ECO:0000256" key="2">
    <source>
        <dbReference type="ARBA" id="ARBA00022448"/>
    </source>
</evidence>
<feature type="transmembrane region" description="Helical" evidence="7">
    <location>
        <begin position="191"/>
        <end position="210"/>
    </location>
</feature>
<evidence type="ECO:0000256" key="4">
    <source>
        <dbReference type="ARBA" id="ARBA00022692"/>
    </source>
</evidence>
<dbReference type="Pfam" id="PF00083">
    <property type="entry name" value="Sugar_tr"/>
    <property type="match status" value="1"/>
</dbReference>
<dbReference type="InterPro" id="IPR020846">
    <property type="entry name" value="MFS_dom"/>
</dbReference>